<sequence>MLKAIWSCVNGSEGSGSGSHFAGTTSTHEGYYPPPESKADMMADDIFNAVQSAKQVGDQLRGQVEKIAPASYWTDRLAQLVLARLEEGVRKVVLEGVQIGGALKEAFDKAVVAAVGFARDHPAYCTLIALGILAVLFPYMLELLGFAELGPVEGSFAASWQSRYLGYVPKNSLFSYFQRLGMIWKHSVGLESLVVYGSAGTMSKL</sequence>
<dbReference type="eggNOG" id="ENOG502SR07">
    <property type="taxonomic scope" value="Eukaryota"/>
</dbReference>
<feature type="transmembrane region" description="Helical" evidence="7">
    <location>
        <begin position="123"/>
        <end position="141"/>
    </location>
</feature>
<evidence type="ECO:0000256" key="7">
    <source>
        <dbReference type="SAM" id="Phobius"/>
    </source>
</evidence>
<dbReference type="HOGENOM" id="CLU_086437_0_0_1"/>
<keyword evidence="5 7" id="KW-0472">Membrane</keyword>
<dbReference type="RefSeq" id="XP_007728751.1">
    <property type="nucleotide sequence ID" value="XM_007730561.1"/>
</dbReference>
<keyword evidence="3 7" id="KW-0812">Transmembrane</keyword>
<protein>
    <submittedName>
        <fullName evidence="8">Uncharacterized protein</fullName>
    </submittedName>
</protein>
<evidence type="ECO:0000256" key="4">
    <source>
        <dbReference type="ARBA" id="ARBA00022989"/>
    </source>
</evidence>
<evidence type="ECO:0000313" key="9">
    <source>
        <dbReference type="Proteomes" id="UP000019478"/>
    </source>
</evidence>
<dbReference type="Gene3D" id="6.10.110.10">
    <property type="match status" value="1"/>
</dbReference>
<name>W9YRL1_9EURO</name>
<proteinExistence type="inferred from homology"/>
<keyword evidence="4 7" id="KW-1133">Transmembrane helix</keyword>
<feature type="region of interest" description="Disordered" evidence="6">
    <location>
        <begin position="10"/>
        <end position="34"/>
    </location>
</feature>
<evidence type="ECO:0000256" key="1">
    <source>
        <dbReference type="ARBA" id="ARBA00004141"/>
    </source>
</evidence>
<dbReference type="Pfam" id="PF06140">
    <property type="entry name" value="Ifi-6-16"/>
    <property type="match status" value="1"/>
</dbReference>
<comment type="subcellular location">
    <subcellularLocation>
        <location evidence="1">Membrane</location>
        <topology evidence="1">Multi-pass membrane protein</topology>
    </subcellularLocation>
</comment>
<evidence type="ECO:0000256" key="3">
    <source>
        <dbReference type="ARBA" id="ARBA00022692"/>
    </source>
</evidence>
<accession>W9YRL1</accession>
<dbReference type="GeneID" id="19164551"/>
<evidence type="ECO:0000256" key="6">
    <source>
        <dbReference type="SAM" id="MobiDB-lite"/>
    </source>
</evidence>
<dbReference type="InterPro" id="IPR038213">
    <property type="entry name" value="IFI6/IFI27-like_sf"/>
</dbReference>
<dbReference type="OrthoDB" id="440424at2759"/>
<dbReference type="EMBL" id="AMGY01000001">
    <property type="protein sequence ID" value="EXJ91861.1"/>
    <property type="molecule type" value="Genomic_DNA"/>
</dbReference>
<organism evidence="8 9">
    <name type="scientific">Capronia epimyces CBS 606.96</name>
    <dbReference type="NCBI Taxonomy" id="1182542"/>
    <lineage>
        <taxon>Eukaryota</taxon>
        <taxon>Fungi</taxon>
        <taxon>Dikarya</taxon>
        <taxon>Ascomycota</taxon>
        <taxon>Pezizomycotina</taxon>
        <taxon>Eurotiomycetes</taxon>
        <taxon>Chaetothyriomycetidae</taxon>
        <taxon>Chaetothyriales</taxon>
        <taxon>Herpotrichiellaceae</taxon>
        <taxon>Capronia</taxon>
    </lineage>
</organism>
<comment type="caution">
    <text evidence="8">The sequence shown here is derived from an EMBL/GenBank/DDBJ whole genome shotgun (WGS) entry which is preliminary data.</text>
</comment>
<dbReference type="AlphaFoldDB" id="W9YRL1"/>
<evidence type="ECO:0000256" key="2">
    <source>
        <dbReference type="ARBA" id="ARBA00007262"/>
    </source>
</evidence>
<dbReference type="GO" id="GO:0016020">
    <property type="term" value="C:membrane"/>
    <property type="evidence" value="ECO:0007669"/>
    <property type="project" value="UniProtKB-SubCell"/>
</dbReference>
<evidence type="ECO:0000256" key="5">
    <source>
        <dbReference type="ARBA" id="ARBA00023136"/>
    </source>
</evidence>
<dbReference type="Proteomes" id="UP000019478">
    <property type="component" value="Unassembled WGS sequence"/>
</dbReference>
<comment type="similarity">
    <text evidence="2">Belongs to the IFI6/IFI27 family.</text>
</comment>
<gene>
    <name evidence="8" type="ORF">A1O3_00411</name>
</gene>
<dbReference type="InterPro" id="IPR009311">
    <property type="entry name" value="IFI6/IFI27-like"/>
</dbReference>
<reference evidence="8 9" key="1">
    <citation type="submission" date="2013-03" db="EMBL/GenBank/DDBJ databases">
        <title>The Genome Sequence of Capronia epimyces CBS 606.96.</title>
        <authorList>
            <consortium name="The Broad Institute Genomics Platform"/>
            <person name="Cuomo C."/>
            <person name="de Hoog S."/>
            <person name="Gorbushina A."/>
            <person name="Walker B."/>
            <person name="Young S.K."/>
            <person name="Zeng Q."/>
            <person name="Gargeya S."/>
            <person name="Fitzgerald M."/>
            <person name="Haas B."/>
            <person name="Abouelleil A."/>
            <person name="Allen A.W."/>
            <person name="Alvarado L."/>
            <person name="Arachchi H.M."/>
            <person name="Berlin A.M."/>
            <person name="Chapman S.B."/>
            <person name="Gainer-Dewar J."/>
            <person name="Goldberg J."/>
            <person name="Griggs A."/>
            <person name="Gujja S."/>
            <person name="Hansen M."/>
            <person name="Howarth C."/>
            <person name="Imamovic A."/>
            <person name="Ireland A."/>
            <person name="Larimer J."/>
            <person name="McCowan C."/>
            <person name="Murphy C."/>
            <person name="Pearson M."/>
            <person name="Poon T.W."/>
            <person name="Priest M."/>
            <person name="Roberts A."/>
            <person name="Saif S."/>
            <person name="Shea T."/>
            <person name="Sisk P."/>
            <person name="Sykes S."/>
            <person name="Wortman J."/>
            <person name="Nusbaum C."/>
            <person name="Birren B."/>
        </authorList>
    </citation>
    <scope>NUCLEOTIDE SEQUENCE [LARGE SCALE GENOMIC DNA]</scope>
    <source>
        <strain evidence="8 9">CBS 606.96</strain>
    </source>
</reference>
<evidence type="ECO:0000313" key="8">
    <source>
        <dbReference type="EMBL" id="EXJ91861.1"/>
    </source>
</evidence>
<keyword evidence="9" id="KW-1185">Reference proteome</keyword>